<dbReference type="PANTHER" id="PTHR18964:SF169">
    <property type="entry name" value="N-ACETYLMANNOSAMINE KINASE"/>
    <property type="match status" value="1"/>
</dbReference>
<dbReference type="Proteomes" id="UP000318242">
    <property type="component" value="Unassembled WGS sequence"/>
</dbReference>
<sequence length="379" mass="42025">MTLPLSQNHAPIELSDNEKLVVAIVWHDKQLSRGEITTRVPFTQQSTHRIVEALLEKKVLVLGDPIAKGRGKPSPSVRINARQYYSLGLSFIKGKGIYLRISDLTGEAPPETRLAIDNQYSEKVFEQLHLAVKHQLEMNNIEIDQVLGIGVALPSYRQKGNGEDEVFEAFGNWPKLDYATVLSQQFSLPVWVDNSANCSAIAELMLGRGKEFDSFVYLSFGYGYGSGLVWRNELMSGGLGNAGQIGRTFTSDERPYRPAMANLVQYLSDHNVDVNEDLEQVAAKNMPLVVNWYQEVEPMLIRSLRSFLGVFDPSAVVIGGHAPNSVKQLFEITINKVIGEQILVGYPTPELYYSSIAIEGEAKGASLLPIKKILMVGSQ</sequence>
<evidence type="ECO:0000313" key="2">
    <source>
        <dbReference type="Proteomes" id="UP000318242"/>
    </source>
</evidence>
<dbReference type="GO" id="GO:0019262">
    <property type="term" value="P:N-acetylneuraminate catabolic process"/>
    <property type="evidence" value="ECO:0007669"/>
    <property type="project" value="TreeGrafter"/>
</dbReference>
<dbReference type="InterPro" id="IPR036388">
    <property type="entry name" value="WH-like_DNA-bd_sf"/>
</dbReference>
<dbReference type="AlphaFoldDB" id="A0A4Y3ILD2"/>
<accession>A0A4Y3ILD2</accession>
<dbReference type="PANTHER" id="PTHR18964">
    <property type="entry name" value="ROK (REPRESSOR, ORF, KINASE) FAMILY"/>
    <property type="match status" value="1"/>
</dbReference>
<name>A0A4Y3ILD2_9VIBR</name>
<protein>
    <submittedName>
        <fullName evidence="1">Xylose repressor</fullName>
    </submittedName>
</protein>
<dbReference type="OrthoDB" id="8595273at2"/>
<dbReference type="GO" id="GO:0009384">
    <property type="term" value="F:N-acylmannosamine kinase activity"/>
    <property type="evidence" value="ECO:0007669"/>
    <property type="project" value="TreeGrafter"/>
</dbReference>
<dbReference type="Gene3D" id="1.10.10.10">
    <property type="entry name" value="Winged helix-like DNA-binding domain superfamily/Winged helix DNA-binding domain"/>
    <property type="match status" value="1"/>
</dbReference>
<dbReference type="CDD" id="cd23763">
    <property type="entry name" value="ASKHA_ATPase_ROK"/>
    <property type="match status" value="1"/>
</dbReference>
<comment type="caution">
    <text evidence="1">The sequence shown here is derived from an EMBL/GenBank/DDBJ whole genome shotgun (WGS) entry which is preliminary data.</text>
</comment>
<dbReference type="SUPFAM" id="SSF53067">
    <property type="entry name" value="Actin-like ATPase domain"/>
    <property type="match status" value="1"/>
</dbReference>
<reference evidence="1 2" key="1">
    <citation type="submission" date="2019-06" db="EMBL/GenBank/DDBJ databases">
        <title>Whole genome shotgun sequence of Vibrio comitans NBRC 102076.</title>
        <authorList>
            <person name="Hosoyama A."/>
            <person name="Uohara A."/>
            <person name="Ohji S."/>
            <person name="Ichikawa N."/>
        </authorList>
    </citation>
    <scope>NUCLEOTIDE SEQUENCE [LARGE SCALE GENOMIC DNA]</scope>
    <source>
        <strain evidence="1 2">NBRC 102076</strain>
    </source>
</reference>
<dbReference type="EMBL" id="BJLH01000005">
    <property type="protein sequence ID" value="GEA60147.1"/>
    <property type="molecule type" value="Genomic_DNA"/>
</dbReference>
<dbReference type="Pfam" id="PF00480">
    <property type="entry name" value="ROK"/>
    <property type="match status" value="1"/>
</dbReference>
<proteinExistence type="predicted"/>
<evidence type="ECO:0000313" key="1">
    <source>
        <dbReference type="EMBL" id="GEA60147.1"/>
    </source>
</evidence>
<dbReference type="InterPro" id="IPR043129">
    <property type="entry name" value="ATPase_NBD"/>
</dbReference>
<dbReference type="Gene3D" id="3.30.420.40">
    <property type="match status" value="2"/>
</dbReference>
<dbReference type="RefSeq" id="WP_141270588.1">
    <property type="nucleotide sequence ID" value="NZ_BJLH01000005.1"/>
</dbReference>
<organism evidence="1 2">
    <name type="scientific">Vibrio comitans NBRC 102076</name>
    <dbReference type="NCBI Taxonomy" id="1219078"/>
    <lineage>
        <taxon>Bacteria</taxon>
        <taxon>Pseudomonadati</taxon>
        <taxon>Pseudomonadota</taxon>
        <taxon>Gammaproteobacteria</taxon>
        <taxon>Vibrionales</taxon>
        <taxon>Vibrionaceae</taxon>
        <taxon>Vibrio</taxon>
    </lineage>
</organism>
<keyword evidence="2" id="KW-1185">Reference proteome</keyword>
<gene>
    <name evidence="1" type="primary">xylR</name>
    <name evidence="1" type="ORF">VCO01S_13400</name>
</gene>
<dbReference type="InterPro" id="IPR000600">
    <property type="entry name" value="ROK"/>
</dbReference>